<evidence type="ECO:0000256" key="1">
    <source>
        <dbReference type="SAM" id="Phobius"/>
    </source>
</evidence>
<keyword evidence="3" id="KW-1185">Reference proteome</keyword>
<protein>
    <submittedName>
        <fullName evidence="2">Uncharacterized protein</fullName>
    </submittedName>
</protein>
<accession>A0A1N6TZ00</accession>
<dbReference type="EMBL" id="FTNM01000001">
    <property type="protein sequence ID" value="SIQ58316.1"/>
    <property type="molecule type" value="Genomic_DNA"/>
</dbReference>
<feature type="transmembrane region" description="Helical" evidence="1">
    <location>
        <begin position="31"/>
        <end position="52"/>
    </location>
</feature>
<sequence length="55" mass="6058">MQMMLFMRSVLQTLLALVAAGRENISGWYVLLALLFLSVLLSGCAFQDNSFLGGF</sequence>
<gene>
    <name evidence="2" type="ORF">SAMN05421545_0573</name>
</gene>
<evidence type="ECO:0000313" key="3">
    <source>
        <dbReference type="Proteomes" id="UP000185924"/>
    </source>
</evidence>
<dbReference type="AlphaFoldDB" id="A0A1N6TZ00"/>
<reference evidence="3" key="1">
    <citation type="submission" date="2017-01" db="EMBL/GenBank/DDBJ databases">
        <authorList>
            <person name="Varghese N."/>
            <person name="Submissions S."/>
        </authorList>
    </citation>
    <scope>NUCLEOTIDE SEQUENCE [LARGE SCALE GENOMIC DNA]</scope>
    <source>
        <strain evidence="3">DM9</strain>
    </source>
</reference>
<organism evidence="2 3">
    <name type="scientific">Pontibacter lucknowensis</name>
    <dbReference type="NCBI Taxonomy" id="1077936"/>
    <lineage>
        <taxon>Bacteria</taxon>
        <taxon>Pseudomonadati</taxon>
        <taxon>Bacteroidota</taxon>
        <taxon>Cytophagia</taxon>
        <taxon>Cytophagales</taxon>
        <taxon>Hymenobacteraceae</taxon>
        <taxon>Pontibacter</taxon>
    </lineage>
</organism>
<proteinExistence type="predicted"/>
<dbReference type="RefSeq" id="WP_155800492.1">
    <property type="nucleotide sequence ID" value="NZ_FTNM01000001.1"/>
</dbReference>
<keyword evidence="1" id="KW-0812">Transmembrane</keyword>
<name>A0A1N6TZ00_9BACT</name>
<keyword evidence="1" id="KW-1133">Transmembrane helix</keyword>
<dbReference type="Proteomes" id="UP000185924">
    <property type="component" value="Unassembled WGS sequence"/>
</dbReference>
<evidence type="ECO:0000313" key="2">
    <source>
        <dbReference type="EMBL" id="SIQ58316.1"/>
    </source>
</evidence>
<dbReference type="STRING" id="1077936.SAMN05421545_0573"/>
<keyword evidence="1" id="KW-0472">Membrane</keyword>